<evidence type="ECO:0000313" key="8">
    <source>
        <dbReference type="EMBL" id="GAU08352.1"/>
    </source>
</evidence>
<keyword evidence="2" id="KW-0004">4Fe-4S</keyword>
<dbReference type="NCBIfam" id="TIGR02495">
    <property type="entry name" value="NrdG2"/>
    <property type="match status" value="1"/>
</dbReference>
<evidence type="ECO:0000256" key="5">
    <source>
        <dbReference type="ARBA" id="ARBA00023004"/>
    </source>
</evidence>
<sequence length="230" mass="25680">MNGWDLLRGIAPVSLCDWPGHVCSVLFFGGCNLRCPTCHNRTIAWNPQRVPRLSREETMNDLAKRRSWLDGVVVTGGEACIVAGIEQVFADLRTMGLPIKLDTNGMRPDLIHEFLEQDRVDCCAVDVKGPWDKYPQLTGDRVDPGLARKHLEAIFALAIRYPERFYFRCTKVPCLTCEDIATTRSYLPDGFELILQDFIEPSGNDCSDDGPCVESGVFSQSTSLPLCDHA</sequence>
<dbReference type="Gene3D" id="3.20.20.70">
    <property type="entry name" value="Aldolase class I"/>
    <property type="match status" value="1"/>
</dbReference>
<dbReference type="SFLD" id="SFLDG01094">
    <property type="entry name" value="Uncharacterised_Radical_SAM_Su"/>
    <property type="match status" value="1"/>
</dbReference>
<evidence type="ECO:0000256" key="4">
    <source>
        <dbReference type="ARBA" id="ARBA00022723"/>
    </source>
</evidence>
<keyword evidence="4" id="KW-0479">Metal-binding</keyword>
<dbReference type="Proteomes" id="UP000095200">
    <property type="component" value="Unassembled WGS sequence"/>
</dbReference>
<dbReference type="GO" id="GO:0051539">
    <property type="term" value="F:4 iron, 4 sulfur cluster binding"/>
    <property type="evidence" value="ECO:0007669"/>
    <property type="project" value="UniProtKB-KW"/>
</dbReference>
<dbReference type="InterPro" id="IPR058240">
    <property type="entry name" value="rSAM_sf"/>
</dbReference>
<name>A0A194AE46_9BACT</name>
<dbReference type="EMBL" id="BDFE01000015">
    <property type="protein sequence ID" value="GAU08352.1"/>
    <property type="molecule type" value="Genomic_DNA"/>
</dbReference>
<keyword evidence="9" id="KW-1185">Reference proteome</keyword>
<keyword evidence="5" id="KW-0408">Iron</keyword>
<dbReference type="Pfam" id="PF04055">
    <property type="entry name" value="Radical_SAM"/>
    <property type="match status" value="1"/>
</dbReference>
<protein>
    <submittedName>
        <fullName evidence="8">Radical SAM protein</fullName>
    </submittedName>
</protein>
<dbReference type="GO" id="GO:0003824">
    <property type="term" value="F:catalytic activity"/>
    <property type="evidence" value="ECO:0007669"/>
    <property type="project" value="InterPro"/>
</dbReference>
<evidence type="ECO:0000256" key="6">
    <source>
        <dbReference type="ARBA" id="ARBA00023014"/>
    </source>
</evidence>
<dbReference type="GO" id="GO:0046872">
    <property type="term" value="F:metal ion binding"/>
    <property type="evidence" value="ECO:0007669"/>
    <property type="project" value="UniProtKB-KW"/>
</dbReference>
<accession>A0A194AE46</accession>
<organism evidence="8 9">
    <name type="scientific">Desulfoplanes formicivorans</name>
    <dbReference type="NCBI Taxonomy" id="1592317"/>
    <lineage>
        <taxon>Bacteria</taxon>
        <taxon>Pseudomonadati</taxon>
        <taxon>Thermodesulfobacteriota</taxon>
        <taxon>Desulfovibrionia</taxon>
        <taxon>Desulfovibrionales</taxon>
        <taxon>Desulfoplanaceae</taxon>
        <taxon>Desulfoplanes</taxon>
    </lineage>
</organism>
<proteinExistence type="predicted"/>
<dbReference type="InterPro" id="IPR012840">
    <property type="entry name" value="NrdG2"/>
</dbReference>
<evidence type="ECO:0000256" key="1">
    <source>
        <dbReference type="ARBA" id="ARBA00001966"/>
    </source>
</evidence>
<dbReference type="RefSeq" id="WP_069857842.1">
    <property type="nucleotide sequence ID" value="NZ_BDFE01000015.1"/>
</dbReference>
<dbReference type="SUPFAM" id="SSF102114">
    <property type="entry name" value="Radical SAM enzymes"/>
    <property type="match status" value="1"/>
</dbReference>
<dbReference type="STRING" id="1592317.DPF_1058"/>
<feature type="domain" description="Radical SAM core" evidence="7">
    <location>
        <begin position="26"/>
        <end position="143"/>
    </location>
</feature>
<comment type="cofactor">
    <cofactor evidence="1">
        <name>[4Fe-4S] cluster</name>
        <dbReference type="ChEBI" id="CHEBI:49883"/>
    </cofactor>
</comment>
<dbReference type="OrthoDB" id="9782387at2"/>
<gene>
    <name evidence="8" type="ORF">DPF_1058</name>
</gene>
<keyword evidence="3" id="KW-0949">S-adenosyl-L-methionine</keyword>
<reference evidence="9" key="1">
    <citation type="submission" date="2016-06" db="EMBL/GenBank/DDBJ databases">
        <title>Draft genome sequence of Desulfoplanes formicivorans strain Pf12B.</title>
        <authorList>
            <person name="Watanabe M."/>
            <person name="Kojima H."/>
            <person name="Fukui M."/>
        </authorList>
    </citation>
    <scope>NUCLEOTIDE SEQUENCE [LARGE SCALE GENOMIC DNA]</scope>
    <source>
        <strain evidence="9">Pf12B</strain>
    </source>
</reference>
<comment type="caution">
    <text evidence="8">The sequence shown here is derived from an EMBL/GenBank/DDBJ whole genome shotgun (WGS) entry which is preliminary data.</text>
</comment>
<dbReference type="CDD" id="cd01335">
    <property type="entry name" value="Radical_SAM"/>
    <property type="match status" value="1"/>
</dbReference>
<dbReference type="PANTHER" id="PTHR30352:SF5">
    <property type="entry name" value="PYRUVATE FORMATE-LYASE 1-ACTIVATING ENZYME"/>
    <property type="match status" value="1"/>
</dbReference>
<dbReference type="PANTHER" id="PTHR30352">
    <property type="entry name" value="PYRUVATE FORMATE-LYASE-ACTIVATING ENZYME"/>
    <property type="match status" value="1"/>
</dbReference>
<dbReference type="InterPro" id="IPR034457">
    <property type="entry name" value="Organic_radical-activating"/>
</dbReference>
<dbReference type="InterPro" id="IPR007197">
    <property type="entry name" value="rSAM"/>
</dbReference>
<evidence type="ECO:0000256" key="3">
    <source>
        <dbReference type="ARBA" id="ARBA00022691"/>
    </source>
</evidence>
<dbReference type="InterPro" id="IPR013785">
    <property type="entry name" value="Aldolase_TIM"/>
</dbReference>
<evidence type="ECO:0000313" key="9">
    <source>
        <dbReference type="Proteomes" id="UP000095200"/>
    </source>
</evidence>
<keyword evidence="6" id="KW-0411">Iron-sulfur</keyword>
<evidence type="ECO:0000259" key="7">
    <source>
        <dbReference type="Pfam" id="PF04055"/>
    </source>
</evidence>
<evidence type="ECO:0000256" key="2">
    <source>
        <dbReference type="ARBA" id="ARBA00022485"/>
    </source>
</evidence>
<dbReference type="SFLD" id="SFLDS00029">
    <property type="entry name" value="Radical_SAM"/>
    <property type="match status" value="1"/>
</dbReference>
<dbReference type="AlphaFoldDB" id="A0A194AE46"/>